<gene>
    <name evidence="3" type="ORF">SAMN02746011_01095</name>
</gene>
<evidence type="ECO:0000256" key="1">
    <source>
        <dbReference type="ARBA" id="ARBA00022801"/>
    </source>
</evidence>
<dbReference type="EMBL" id="FUWO01000008">
    <property type="protein sequence ID" value="SJZ54730.1"/>
    <property type="molecule type" value="Genomic_DNA"/>
</dbReference>
<reference evidence="4" key="1">
    <citation type="submission" date="2017-02" db="EMBL/GenBank/DDBJ databases">
        <authorList>
            <person name="Varghese N."/>
            <person name="Submissions S."/>
        </authorList>
    </citation>
    <scope>NUCLEOTIDE SEQUENCE [LARGE SCALE GENOMIC DNA]</scope>
    <source>
        <strain evidence="4">DSM 15739</strain>
    </source>
</reference>
<keyword evidence="1" id="KW-0378">Hydrolase</keyword>
<dbReference type="Gene3D" id="3.40.50.1820">
    <property type="entry name" value="alpha/beta hydrolase"/>
    <property type="match status" value="1"/>
</dbReference>
<dbReference type="GO" id="GO:0016787">
    <property type="term" value="F:hydrolase activity"/>
    <property type="evidence" value="ECO:0007669"/>
    <property type="project" value="UniProtKB-KW"/>
</dbReference>
<evidence type="ECO:0000313" key="3">
    <source>
        <dbReference type="EMBL" id="SJZ54730.1"/>
    </source>
</evidence>
<name>A0A1T4LJ22_9LACT</name>
<accession>A0A1T4LJ22</accession>
<dbReference type="SUPFAM" id="SSF53474">
    <property type="entry name" value="alpha/beta-Hydrolases"/>
    <property type="match status" value="1"/>
</dbReference>
<evidence type="ECO:0000313" key="4">
    <source>
        <dbReference type="Proteomes" id="UP000189941"/>
    </source>
</evidence>
<dbReference type="OrthoDB" id="9794725at2"/>
<dbReference type="InterPro" id="IPR049492">
    <property type="entry name" value="BD-FAE-like_dom"/>
</dbReference>
<protein>
    <submittedName>
        <fullName evidence="3">Esterase/lipase</fullName>
    </submittedName>
</protein>
<dbReference type="STRING" id="1121925.SAMN02746011_01095"/>
<evidence type="ECO:0000259" key="2">
    <source>
        <dbReference type="Pfam" id="PF20434"/>
    </source>
</evidence>
<dbReference type="Pfam" id="PF20434">
    <property type="entry name" value="BD-FAE"/>
    <property type="match status" value="1"/>
</dbReference>
<dbReference type="Proteomes" id="UP000189941">
    <property type="component" value="Unassembled WGS sequence"/>
</dbReference>
<dbReference type="AlphaFoldDB" id="A0A1T4LJ22"/>
<dbReference type="InterPro" id="IPR050300">
    <property type="entry name" value="GDXG_lipolytic_enzyme"/>
</dbReference>
<organism evidence="3 4">
    <name type="scientific">Globicatella sulfidifaciens DSM 15739</name>
    <dbReference type="NCBI Taxonomy" id="1121925"/>
    <lineage>
        <taxon>Bacteria</taxon>
        <taxon>Bacillati</taxon>
        <taxon>Bacillota</taxon>
        <taxon>Bacilli</taxon>
        <taxon>Lactobacillales</taxon>
        <taxon>Aerococcaceae</taxon>
        <taxon>Globicatella</taxon>
    </lineage>
</organism>
<keyword evidence="4" id="KW-1185">Reference proteome</keyword>
<dbReference type="PANTHER" id="PTHR48081">
    <property type="entry name" value="AB HYDROLASE SUPERFAMILY PROTEIN C4A8.06C"/>
    <property type="match status" value="1"/>
</dbReference>
<dbReference type="PANTHER" id="PTHR48081:SF6">
    <property type="entry name" value="PEPTIDASE S9 PROLYL OLIGOPEPTIDASE CATALYTIC DOMAIN-CONTAINING PROTEIN"/>
    <property type="match status" value="1"/>
</dbReference>
<dbReference type="InterPro" id="IPR029058">
    <property type="entry name" value="AB_hydrolase_fold"/>
</dbReference>
<sequence>MLVKKINLVENDVHATLTTYLLDDSTELLNGKKRPAIIVCPGGGYFNCSDREGEPIALKLNSMGYHAFVLRYNIYLEPDDDYMIVHQSETLEPKERTQFPKPMHDIAKAMLLIREHSEEWLVDVERIGICGFSAGGHNVLSYGVHWNHDLIQEAFDNVGKALRPALVIAGYPISDYFAMRDYLDKKRPEGKAFFSKSSTVLFGTCTPSDETLLLASPARQVSKDTPPMFLWSTFGDQQVPIEQTTLMANALAAEEIPFACHIFETGPHGLSVATQVSSDAQSKINLNVAKWMDLLETWLLERFKLELPAKSWYEE</sequence>
<feature type="domain" description="BD-FAE-like" evidence="2">
    <location>
        <begin position="95"/>
        <end position="251"/>
    </location>
</feature>
<proteinExistence type="predicted"/>